<evidence type="ECO:0000313" key="4">
    <source>
        <dbReference type="EMBL" id="PTB83213.1"/>
    </source>
</evidence>
<dbReference type="Proteomes" id="UP000243022">
    <property type="component" value="Unassembled WGS sequence"/>
</dbReference>
<keyword evidence="2" id="KW-0732">Signal</keyword>
<feature type="non-terminal residue" evidence="4">
    <location>
        <position position="203"/>
    </location>
</feature>
<reference evidence="4 5" key="1">
    <citation type="submission" date="2018-03" db="EMBL/GenBank/DDBJ databases">
        <title>Cross-interface Injection: A General Nanoliter Liquid Handling Method Applied to Single Cells Genome Amplification Automated Nanoliter Liquid Handling Applied to Single Cell Multiple Displacement Amplification.</title>
        <authorList>
            <person name="Yun J."/>
            <person name="Xu P."/>
            <person name="Xu J."/>
            <person name="Dai X."/>
            <person name="Wang Y."/>
            <person name="Zheng X."/>
            <person name="Cao C."/>
            <person name="Yi Q."/>
            <person name="Zhu Y."/>
            <person name="Wang L."/>
            <person name="Dong Z."/>
            <person name="Huang Y."/>
            <person name="Huang L."/>
            <person name="Du W."/>
        </authorList>
    </citation>
    <scope>NUCLEOTIDE SEQUENCE [LARGE SCALE GENOMIC DNA]</scope>
    <source>
        <strain evidence="4 5">Z-E1-2</strain>
    </source>
</reference>
<evidence type="ECO:0000259" key="3">
    <source>
        <dbReference type="Pfam" id="PF07696"/>
    </source>
</evidence>
<protein>
    <recommendedName>
        <fullName evidence="3">7TM-DISM receptor extracellular domain-containing protein</fullName>
    </recommendedName>
</protein>
<keyword evidence="1" id="KW-0812">Transmembrane</keyword>
<keyword evidence="1" id="KW-0472">Membrane</keyword>
<proteinExistence type="predicted"/>
<feature type="chain" id="PRO_5015687891" description="7TM-DISM receptor extracellular domain-containing protein" evidence="2">
    <location>
        <begin position="26"/>
        <end position="203"/>
    </location>
</feature>
<name>A0A2T4CNS9_9GAMM</name>
<evidence type="ECO:0000256" key="1">
    <source>
        <dbReference type="SAM" id="Phobius"/>
    </source>
</evidence>
<feature type="transmembrane region" description="Helical" evidence="1">
    <location>
        <begin position="175"/>
        <end position="194"/>
    </location>
</feature>
<organism evidence="4 5">
    <name type="scientific">Pseudidiomarina aestuarii</name>
    <dbReference type="NCBI Taxonomy" id="624146"/>
    <lineage>
        <taxon>Bacteria</taxon>
        <taxon>Pseudomonadati</taxon>
        <taxon>Pseudomonadota</taxon>
        <taxon>Gammaproteobacteria</taxon>
        <taxon>Alteromonadales</taxon>
        <taxon>Idiomarinaceae</taxon>
        <taxon>Pseudidiomarina</taxon>
    </lineage>
</organism>
<dbReference type="AlphaFoldDB" id="A0A2T4CNS9"/>
<gene>
    <name evidence="4" type="ORF">C9986_00730</name>
</gene>
<feature type="domain" description="7TM-DISM receptor extracellular" evidence="3">
    <location>
        <begin position="33"/>
        <end position="159"/>
    </location>
</feature>
<accession>A0A2T4CNS9</accession>
<sequence length="203" mass="23114">MTAIRTLWALLGLVCLLGLVSAAKAAVEEPQIYYQPETATTSFAQLLASERSSWQQIPRGEAVSFGYTPQAYWFKVDVAASRSDRILYLGYPLLDSVDIYFVQNGAIIDQLLVGDNLPFAQRPILNKNFVIPMASRAEQTIYLRVRTESSLRFPLEVWQPAEFMQAQQYQVAATGLYFGLLLCMVVYNFFNYLVTREFSFLNY</sequence>
<feature type="signal peptide" evidence="2">
    <location>
        <begin position="1"/>
        <end position="25"/>
    </location>
</feature>
<dbReference type="EMBL" id="PYVS01000006">
    <property type="protein sequence ID" value="PTB83213.1"/>
    <property type="molecule type" value="Genomic_DNA"/>
</dbReference>
<comment type="caution">
    <text evidence="4">The sequence shown here is derived from an EMBL/GenBank/DDBJ whole genome shotgun (WGS) entry which is preliminary data.</text>
</comment>
<evidence type="ECO:0000256" key="2">
    <source>
        <dbReference type="SAM" id="SignalP"/>
    </source>
</evidence>
<dbReference type="Gene3D" id="2.60.40.2380">
    <property type="match status" value="1"/>
</dbReference>
<evidence type="ECO:0000313" key="5">
    <source>
        <dbReference type="Proteomes" id="UP000243022"/>
    </source>
</evidence>
<dbReference type="InterPro" id="IPR011622">
    <property type="entry name" value="7TMR_DISM_rcpt_extracell_dom2"/>
</dbReference>
<keyword evidence="1" id="KW-1133">Transmembrane helix</keyword>
<dbReference type="Pfam" id="PF07696">
    <property type="entry name" value="7TMR-DISMED2"/>
    <property type="match status" value="1"/>
</dbReference>